<feature type="domain" description="Major facilitator superfamily (MFS) profile" evidence="7">
    <location>
        <begin position="1"/>
        <end position="262"/>
    </location>
</feature>
<dbReference type="SUPFAM" id="SSF103473">
    <property type="entry name" value="MFS general substrate transporter"/>
    <property type="match status" value="1"/>
</dbReference>
<reference evidence="10" key="1">
    <citation type="journal article" date="2020" name="PLoS Negl. Trop. Dis.">
        <title>High-quality nuclear genome for Sarcoptes scabiei-A critical resource for a neglected parasite.</title>
        <authorList>
            <person name="Korhonen P.K."/>
            <person name="Gasser R.B."/>
            <person name="Ma G."/>
            <person name="Wang T."/>
            <person name="Stroehlein A.J."/>
            <person name="Young N.D."/>
            <person name="Ang C.S."/>
            <person name="Fernando D.D."/>
            <person name="Lu H.C."/>
            <person name="Taylor S."/>
            <person name="Reynolds S.L."/>
            <person name="Mofiz E."/>
            <person name="Najaraj S.H."/>
            <person name="Gowda H."/>
            <person name="Madugundu A."/>
            <person name="Renuse S."/>
            <person name="Holt D."/>
            <person name="Pandey A."/>
            <person name="Papenfuss A.T."/>
            <person name="Fischer K."/>
        </authorList>
    </citation>
    <scope>NUCLEOTIDE SEQUENCE [LARGE SCALE GENOMIC DNA]</scope>
</reference>
<evidence type="ECO:0000256" key="4">
    <source>
        <dbReference type="ARBA" id="ARBA00023136"/>
    </source>
</evidence>
<feature type="region of interest" description="Disordered" evidence="5">
    <location>
        <begin position="295"/>
        <end position="345"/>
    </location>
</feature>
<keyword evidence="8" id="KW-0813">Transport</keyword>
<dbReference type="InterPro" id="IPR045263">
    <property type="entry name" value="GLUT"/>
</dbReference>
<accession>A0A834RDJ1</accession>
<feature type="compositionally biased region" description="Pro residues" evidence="5">
    <location>
        <begin position="439"/>
        <end position="451"/>
    </location>
</feature>
<reference evidence="8" key="2">
    <citation type="submission" date="2020-01" db="EMBL/GenBank/DDBJ databases">
        <authorList>
            <person name="Korhonen P.K.K."/>
            <person name="Guangxu M.G."/>
            <person name="Wang T.W."/>
            <person name="Stroehlein A.J.S."/>
            <person name="Young N.D."/>
            <person name="Ang C.-S.A."/>
            <person name="Fernando D.W.F."/>
            <person name="Lu H.L."/>
            <person name="Taylor S.T."/>
            <person name="Ehtesham M.E.M."/>
            <person name="Najaraj S.H.N."/>
            <person name="Harsha G.H.G."/>
            <person name="Madugundu A.M."/>
            <person name="Renuse S.R."/>
            <person name="Holt D.H."/>
            <person name="Pandey A.P."/>
            <person name="Papenfuss A.P."/>
            <person name="Gasser R.B.G."/>
            <person name="Fischer K.F."/>
        </authorList>
    </citation>
    <scope>NUCLEOTIDE SEQUENCE</scope>
    <source>
        <strain evidence="8">SSS_KF_BRIS2020</strain>
    </source>
</reference>
<evidence type="ECO:0000313" key="9">
    <source>
        <dbReference type="EnsemblMetazoa" id="KAF7494225.1"/>
    </source>
</evidence>
<evidence type="ECO:0000256" key="1">
    <source>
        <dbReference type="ARBA" id="ARBA00004141"/>
    </source>
</evidence>
<dbReference type="EnsemblMetazoa" id="SSS_4647s_mrna">
    <property type="protein sequence ID" value="KAF7494225.1"/>
    <property type="gene ID" value="SSS_4647"/>
</dbReference>
<sequence>MLLPQCPESPRYLWISKGRLTEATYALQRLRCTTNVEDDIEEMRIEDRAQHNEAKQITMLQLIKNRSLQTPLIIGIVMQLSQQLSGINAVFYYSTNIFTIAGLGEYLAKYSTIGVGVVMVLMSLVSMMLMDRTGRRTLHLYGLGGMFITSMFLTIFLLFGFLYTWMSYMSVISTLIYVVFFAIGPGSIPWLITAELFSQGPRPAAISIAASINWFMNFFVGLAFPIMINFKDKIMDKYAFLPFTGFLALFWIFTYFKVPETKNRTFEEISALFRKDDSDNLIQIEDVQSGNRIQSFNNSNNSSIDGNLDDGNGNGNLGPIVSANPTGLNSRNSSSGEIYSHKSSSAGEVVFGDERNYEKYYLPHHHFHPCRYENDSSTKAKDEIISDCDNINGARLATPMTPNVGTQFGVGNQQQSNSHQHSNKSLLHTQSSSLMPIVALPPPPQPPPSPPSSSMLNNPTVKFQSISKISISNKNLAQTKESSYNRFVLPLLSQQQNAHNGDGDNGGSILLSNDSINHGHHHYHSHNLHHIPTPNRSMKEAIQNPSLLPLHSALTLPSTKDGQHYSLYHPLHNHQLLIENNQQNDCTHHHHHHHQTESMTISPSSSSMFLNKQQSLLPPTTTQTQQQSTLTTFENNSSPPLSIVPLNTQNANNDKINHYHYQNTSRKKVTMSTSIINDLGTFTPNHRIIIEDQL</sequence>
<dbReference type="EMBL" id="WVUK01000053">
    <property type="protein sequence ID" value="KAF7494225.1"/>
    <property type="molecule type" value="Genomic_DNA"/>
</dbReference>
<evidence type="ECO:0000256" key="6">
    <source>
        <dbReference type="SAM" id="Phobius"/>
    </source>
</evidence>
<evidence type="ECO:0000256" key="3">
    <source>
        <dbReference type="ARBA" id="ARBA00022989"/>
    </source>
</evidence>
<evidence type="ECO:0000256" key="2">
    <source>
        <dbReference type="ARBA" id="ARBA00022692"/>
    </source>
</evidence>
<feature type="transmembrane region" description="Helical" evidence="6">
    <location>
        <begin position="171"/>
        <end position="192"/>
    </location>
</feature>
<feature type="compositionally biased region" description="Low complexity" evidence="5">
    <location>
        <begin position="297"/>
        <end position="311"/>
    </location>
</feature>
<keyword evidence="10" id="KW-1185">Reference proteome</keyword>
<evidence type="ECO:0000259" key="7">
    <source>
        <dbReference type="PROSITE" id="PS50850"/>
    </source>
</evidence>
<evidence type="ECO:0000313" key="8">
    <source>
        <dbReference type="EMBL" id="KAF7494225.1"/>
    </source>
</evidence>
<reference evidence="9" key="3">
    <citation type="submission" date="2022-06" db="UniProtKB">
        <authorList>
            <consortium name="EnsemblMetazoa"/>
        </authorList>
    </citation>
    <scope>IDENTIFICATION</scope>
</reference>
<dbReference type="PANTHER" id="PTHR23503">
    <property type="entry name" value="SOLUTE CARRIER FAMILY 2"/>
    <property type="match status" value="1"/>
</dbReference>
<dbReference type="GO" id="GO:0015149">
    <property type="term" value="F:hexose transmembrane transporter activity"/>
    <property type="evidence" value="ECO:0007669"/>
    <property type="project" value="TreeGrafter"/>
</dbReference>
<evidence type="ECO:0000313" key="10">
    <source>
        <dbReference type="Proteomes" id="UP000070412"/>
    </source>
</evidence>
<dbReference type="OrthoDB" id="4540492at2759"/>
<feature type="compositionally biased region" description="Polar residues" evidence="5">
    <location>
        <begin position="323"/>
        <end position="345"/>
    </location>
</feature>
<evidence type="ECO:0000256" key="5">
    <source>
        <dbReference type="SAM" id="MobiDB-lite"/>
    </source>
</evidence>
<feature type="transmembrane region" description="Helical" evidence="6">
    <location>
        <begin position="72"/>
        <end position="94"/>
    </location>
</feature>
<dbReference type="PRINTS" id="PR00171">
    <property type="entry name" value="SUGRTRNSPORT"/>
</dbReference>
<organism evidence="8">
    <name type="scientific">Sarcoptes scabiei</name>
    <name type="common">Itch mite</name>
    <name type="synonym">Acarus scabiei</name>
    <dbReference type="NCBI Taxonomy" id="52283"/>
    <lineage>
        <taxon>Eukaryota</taxon>
        <taxon>Metazoa</taxon>
        <taxon>Ecdysozoa</taxon>
        <taxon>Arthropoda</taxon>
        <taxon>Chelicerata</taxon>
        <taxon>Arachnida</taxon>
        <taxon>Acari</taxon>
        <taxon>Acariformes</taxon>
        <taxon>Sarcoptiformes</taxon>
        <taxon>Astigmata</taxon>
        <taxon>Psoroptidia</taxon>
        <taxon>Sarcoptoidea</taxon>
        <taxon>Sarcoptidae</taxon>
        <taxon>Sarcoptinae</taxon>
        <taxon>Sarcoptes</taxon>
    </lineage>
</organism>
<keyword evidence="8" id="KW-0762">Sugar transport</keyword>
<feature type="transmembrane region" description="Helical" evidence="6">
    <location>
        <begin position="106"/>
        <end position="129"/>
    </location>
</feature>
<keyword evidence="4 6" id="KW-0472">Membrane</keyword>
<proteinExistence type="predicted"/>
<dbReference type="AlphaFoldDB" id="A0A834RDJ1"/>
<dbReference type="InterPro" id="IPR036259">
    <property type="entry name" value="MFS_trans_sf"/>
</dbReference>
<dbReference type="InterPro" id="IPR003663">
    <property type="entry name" value="Sugar/inositol_transpt"/>
</dbReference>
<feature type="transmembrane region" description="Helical" evidence="6">
    <location>
        <begin position="238"/>
        <end position="256"/>
    </location>
</feature>
<gene>
    <name evidence="8" type="ORF">SSS_4647</name>
</gene>
<dbReference type="PROSITE" id="PS50850">
    <property type="entry name" value="MFS"/>
    <property type="match status" value="1"/>
</dbReference>
<feature type="transmembrane region" description="Helical" evidence="6">
    <location>
        <begin position="204"/>
        <end position="226"/>
    </location>
</feature>
<dbReference type="Pfam" id="PF00083">
    <property type="entry name" value="Sugar_tr"/>
    <property type="match status" value="1"/>
</dbReference>
<name>A0A834RDJ1_SARSC</name>
<dbReference type="InterPro" id="IPR005828">
    <property type="entry name" value="MFS_sugar_transport-like"/>
</dbReference>
<dbReference type="PANTHER" id="PTHR23503:SF128">
    <property type="entry name" value="GLUCOSE TRANSPORTER TYPE 1"/>
    <property type="match status" value="1"/>
</dbReference>
<feature type="transmembrane region" description="Helical" evidence="6">
    <location>
        <begin position="141"/>
        <end position="165"/>
    </location>
</feature>
<keyword evidence="2 6" id="KW-0812">Transmembrane</keyword>
<dbReference type="InterPro" id="IPR020846">
    <property type="entry name" value="MFS_dom"/>
</dbReference>
<protein>
    <submittedName>
        <fullName evidence="8">Glucose transporter type 1</fullName>
    </submittedName>
</protein>
<dbReference type="GO" id="GO:0016020">
    <property type="term" value="C:membrane"/>
    <property type="evidence" value="ECO:0007669"/>
    <property type="project" value="UniProtKB-SubCell"/>
</dbReference>
<comment type="subcellular location">
    <subcellularLocation>
        <location evidence="1">Membrane</location>
        <topology evidence="1">Multi-pass membrane protein</topology>
    </subcellularLocation>
</comment>
<feature type="region of interest" description="Disordered" evidence="5">
    <location>
        <begin position="436"/>
        <end position="458"/>
    </location>
</feature>
<keyword evidence="3 6" id="KW-1133">Transmembrane helix</keyword>
<dbReference type="Gene3D" id="1.20.1250.20">
    <property type="entry name" value="MFS general substrate transporter like domains"/>
    <property type="match status" value="1"/>
</dbReference>
<dbReference type="Proteomes" id="UP000070412">
    <property type="component" value="Unassembled WGS sequence"/>
</dbReference>
<feature type="region of interest" description="Disordered" evidence="5">
    <location>
        <begin position="586"/>
        <end position="605"/>
    </location>
</feature>